<reference evidence="5 6" key="1">
    <citation type="submission" date="2014-12" db="EMBL/GenBank/DDBJ databases">
        <title>Partial genome sequence of Streptococcus constellatus KCOM 1650 (= ChDC B144).</title>
        <authorList>
            <person name="Kook J.-K."/>
            <person name="Park S.-N."/>
            <person name="Lim Y.K."/>
            <person name="Jo E."/>
        </authorList>
    </citation>
    <scope>NUCLEOTIDE SEQUENCE [LARGE SCALE GENOMIC DNA]</scope>
    <source>
        <strain evidence="5 6">KCOM 1650</strain>
    </source>
</reference>
<evidence type="ECO:0000256" key="2">
    <source>
        <dbReference type="SAM" id="MobiDB-lite"/>
    </source>
</evidence>
<dbReference type="STRING" id="862969.SCI_0281"/>
<dbReference type="InterPro" id="IPR005877">
    <property type="entry name" value="YSIRK_signal_dom"/>
</dbReference>
<evidence type="ECO:0000259" key="4">
    <source>
        <dbReference type="Pfam" id="PF04650"/>
    </source>
</evidence>
<gene>
    <name evidence="5" type="ORF">RN79_06060</name>
</gene>
<dbReference type="RefSeq" id="WP_039677428.1">
    <property type="nucleotide sequence ID" value="NZ_JWIY01000002.1"/>
</dbReference>
<feature type="domain" description="YSIRK Gram-positive signal peptide" evidence="4">
    <location>
        <begin position="10"/>
        <end position="32"/>
    </location>
</feature>
<evidence type="ECO:0000313" key="5">
    <source>
        <dbReference type="EMBL" id="KIC77764.1"/>
    </source>
</evidence>
<dbReference type="AlphaFoldDB" id="A0A0C1HKG3"/>
<name>A0A0C1HKG3_STRCV</name>
<protein>
    <recommendedName>
        <fullName evidence="4">YSIRK Gram-positive signal peptide domain-containing protein</fullName>
    </recommendedName>
</protein>
<feature type="region of interest" description="Disordered" evidence="2">
    <location>
        <begin position="105"/>
        <end position="185"/>
    </location>
</feature>
<sequence length="277" mass="30475">MKNQNFNKEVQRFSIRKYSFGVASVLLGCFLFNVANVSADETTSTSTVSSTTESVVSHSDKMINSNVENNSKNNQAVDSGVSNKVSIVDNVQVHNKEKLVTVQTKPVEDTKPISENGVTSTVSTSNVQVEHENNSSVSSTPDMKVKETSESNNNMISSTASSTQKGDNNVSKNKNNLVDKPSNQLKEGATKTMFASKIARHALAVNNGVVIGDDYPVAWRNNPNQVDTWGYATGNCTSLPNFLKAENRKYKYVTNKLQIFLKCVDFYKTKLYNDFGI</sequence>
<feature type="compositionally biased region" description="Polar residues" evidence="2">
    <location>
        <begin position="150"/>
        <end position="185"/>
    </location>
</feature>
<feature type="chain" id="PRO_5002146666" description="YSIRK Gram-positive signal peptide domain-containing protein" evidence="3">
    <location>
        <begin position="40"/>
        <end position="277"/>
    </location>
</feature>
<dbReference type="EMBL" id="JWIY01000002">
    <property type="protein sequence ID" value="KIC77764.1"/>
    <property type="molecule type" value="Genomic_DNA"/>
</dbReference>
<evidence type="ECO:0000256" key="1">
    <source>
        <dbReference type="ARBA" id="ARBA00022729"/>
    </source>
</evidence>
<organism evidence="5 6">
    <name type="scientific">Streptococcus constellatus</name>
    <dbReference type="NCBI Taxonomy" id="76860"/>
    <lineage>
        <taxon>Bacteria</taxon>
        <taxon>Bacillati</taxon>
        <taxon>Bacillota</taxon>
        <taxon>Bacilli</taxon>
        <taxon>Lactobacillales</taxon>
        <taxon>Streptococcaceae</taxon>
        <taxon>Streptococcus</taxon>
        <taxon>Streptococcus anginosus group</taxon>
    </lineage>
</organism>
<feature type="signal peptide" evidence="3">
    <location>
        <begin position="1"/>
        <end position="39"/>
    </location>
</feature>
<dbReference type="NCBIfam" id="TIGR01168">
    <property type="entry name" value="YSIRK_signal"/>
    <property type="match status" value="1"/>
</dbReference>
<dbReference type="eggNOG" id="COG1876">
    <property type="taxonomic scope" value="Bacteria"/>
</dbReference>
<proteinExistence type="predicted"/>
<dbReference type="Proteomes" id="UP000031339">
    <property type="component" value="Unassembled WGS sequence"/>
</dbReference>
<feature type="compositionally biased region" description="Low complexity" evidence="2">
    <location>
        <begin position="118"/>
        <end position="127"/>
    </location>
</feature>
<dbReference type="Pfam" id="PF04650">
    <property type="entry name" value="YSIRK_signal"/>
    <property type="match status" value="1"/>
</dbReference>
<dbReference type="PROSITE" id="PS51257">
    <property type="entry name" value="PROKAR_LIPOPROTEIN"/>
    <property type="match status" value="1"/>
</dbReference>
<accession>A0A0C1HKG3</accession>
<evidence type="ECO:0000313" key="6">
    <source>
        <dbReference type="Proteomes" id="UP000031339"/>
    </source>
</evidence>
<comment type="caution">
    <text evidence="5">The sequence shown here is derived from an EMBL/GenBank/DDBJ whole genome shotgun (WGS) entry which is preliminary data.</text>
</comment>
<dbReference type="OrthoDB" id="2237774at2"/>
<keyword evidence="1 3" id="KW-0732">Signal</keyword>
<evidence type="ECO:0000256" key="3">
    <source>
        <dbReference type="SAM" id="SignalP"/>
    </source>
</evidence>